<evidence type="ECO:0000256" key="2">
    <source>
        <dbReference type="ARBA" id="ARBA00022679"/>
    </source>
</evidence>
<dbReference type="AlphaFoldDB" id="A0A1T4RJ39"/>
<organism evidence="4 5">
    <name type="scientific">Lysobacter spongiicola DSM 21749</name>
    <dbReference type="NCBI Taxonomy" id="1122188"/>
    <lineage>
        <taxon>Bacteria</taxon>
        <taxon>Pseudomonadati</taxon>
        <taxon>Pseudomonadota</taxon>
        <taxon>Gammaproteobacteria</taxon>
        <taxon>Lysobacterales</taxon>
        <taxon>Lysobacteraceae</taxon>
        <taxon>Novilysobacter</taxon>
    </lineage>
</organism>
<name>A0A1T4RJ39_9GAMM</name>
<keyword evidence="5" id="KW-1185">Reference proteome</keyword>
<dbReference type="SUPFAM" id="SSF53335">
    <property type="entry name" value="S-adenosyl-L-methionine-dependent methyltransferases"/>
    <property type="match status" value="1"/>
</dbReference>
<dbReference type="InterPro" id="IPR029063">
    <property type="entry name" value="SAM-dependent_MTases_sf"/>
</dbReference>
<evidence type="ECO:0000313" key="4">
    <source>
        <dbReference type="EMBL" id="SKA16012.1"/>
    </source>
</evidence>
<dbReference type="PANTHER" id="PTHR43861:SF1">
    <property type="entry name" value="TRANS-ACONITATE 2-METHYLTRANSFERASE"/>
    <property type="match status" value="1"/>
</dbReference>
<gene>
    <name evidence="4" type="ORF">SAMN02745674_02206</name>
</gene>
<dbReference type="OrthoDB" id="5565939at2"/>
<accession>A0A1T4RJ39</accession>
<dbReference type="Proteomes" id="UP000190061">
    <property type="component" value="Unassembled WGS sequence"/>
</dbReference>
<evidence type="ECO:0000313" key="5">
    <source>
        <dbReference type="Proteomes" id="UP000190061"/>
    </source>
</evidence>
<dbReference type="Gene3D" id="3.40.50.150">
    <property type="entry name" value="Vaccinia Virus protein VP39"/>
    <property type="match status" value="1"/>
</dbReference>
<dbReference type="CDD" id="cd02440">
    <property type="entry name" value="AdoMet_MTases"/>
    <property type="match status" value="1"/>
</dbReference>
<evidence type="ECO:0000259" key="3">
    <source>
        <dbReference type="Pfam" id="PF13649"/>
    </source>
</evidence>
<dbReference type="PANTHER" id="PTHR43861">
    <property type="entry name" value="TRANS-ACONITATE 2-METHYLTRANSFERASE-RELATED"/>
    <property type="match status" value="1"/>
</dbReference>
<keyword evidence="1 4" id="KW-0489">Methyltransferase</keyword>
<feature type="domain" description="Methyltransferase" evidence="3">
    <location>
        <begin position="60"/>
        <end position="159"/>
    </location>
</feature>
<proteinExistence type="predicted"/>
<dbReference type="Pfam" id="PF13649">
    <property type="entry name" value="Methyltransf_25"/>
    <property type="match status" value="1"/>
</dbReference>
<evidence type="ECO:0000256" key="1">
    <source>
        <dbReference type="ARBA" id="ARBA00022603"/>
    </source>
</evidence>
<dbReference type="GO" id="GO:0008168">
    <property type="term" value="F:methyltransferase activity"/>
    <property type="evidence" value="ECO:0007669"/>
    <property type="project" value="UniProtKB-KW"/>
</dbReference>
<dbReference type="EMBL" id="FUXP01000009">
    <property type="protein sequence ID" value="SKA16012.1"/>
    <property type="molecule type" value="Genomic_DNA"/>
</dbReference>
<protein>
    <submittedName>
        <fullName evidence="4">Methyltransferase domain-containing protein</fullName>
    </submittedName>
</protein>
<dbReference type="STRING" id="1122188.SAMN02745674_02206"/>
<reference evidence="4 5" key="1">
    <citation type="submission" date="2017-02" db="EMBL/GenBank/DDBJ databases">
        <authorList>
            <person name="Peterson S.W."/>
        </authorList>
    </citation>
    <scope>NUCLEOTIDE SEQUENCE [LARGE SCALE GENOMIC DNA]</scope>
    <source>
        <strain evidence="4 5">DSM 21749</strain>
    </source>
</reference>
<sequence>MEPATRPLARERIDAISTAFLPDRLLGNRWDYYYSRGKLGSDPLYPGVCDALRGTTAPLLDLGCGLGLLAHALRADVIDLPYRGVDNDAGKIERARRASQRRGLADVGFDCIDLAAPEFSWDSLGHHGSVAILDVLQFVPPDAQDRMLEAAIAMLAPGGKLVIRTGLEDGGRRARVTRAVDVFSKLLGWMNAGPRQYPSEAALRARFDGAGLASEFTPLYGNTPFNNWRVVASRPG</sequence>
<dbReference type="InterPro" id="IPR041698">
    <property type="entry name" value="Methyltransf_25"/>
</dbReference>
<keyword evidence="2 4" id="KW-0808">Transferase</keyword>
<dbReference type="GO" id="GO:0032259">
    <property type="term" value="P:methylation"/>
    <property type="evidence" value="ECO:0007669"/>
    <property type="project" value="UniProtKB-KW"/>
</dbReference>